<keyword evidence="1" id="KW-0472">Membrane</keyword>
<proteinExistence type="predicted"/>
<dbReference type="Pfam" id="PF00188">
    <property type="entry name" value="CAP"/>
    <property type="match status" value="1"/>
</dbReference>
<dbReference type="AlphaFoldDB" id="A0A8B9M8I3"/>
<dbReference type="InterPro" id="IPR014044">
    <property type="entry name" value="CAP_dom"/>
</dbReference>
<keyword evidence="4" id="KW-1185">Reference proteome</keyword>
<feature type="domain" description="SCP" evidence="2">
    <location>
        <begin position="25"/>
        <end position="144"/>
    </location>
</feature>
<feature type="transmembrane region" description="Helical" evidence="1">
    <location>
        <begin position="145"/>
        <end position="170"/>
    </location>
</feature>
<dbReference type="InterPro" id="IPR001283">
    <property type="entry name" value="CRISP-related"/>
</dbReference>
<evidence type="ECO:0000313" key="4">
    <source>
        <dbReference type="Proteomes" id="UP000694541"/>
    </source>
</evidence>
<dbReference type="InterPro" id="IPR035940">
    <property type="entry name" value="CAP_sf"/>
</dbReference>
<reference evidence="3" key="1">
    <citation type="submission" date="2025-08" db="UniProtKB">
        <authorList>
            <consortium name="Ensembl"/>
        </authorList>
    </citation>
    <scope>IDENTIFICATION</scope>
</reference>
<reference evidence="3" key="2">
    <citation type="submission" date="2025-09" db="UniProtKB">
        <authorList>
            <consortium name="Ensembl"/>
        </authorList>
    </citation>
    <scope>IDENTIFICATION</scope>
</reference>
<evidence type="ECO:0000259" key="2">
    <source>
        <dbReference type="SMART" id="SM00198"/>
    </source>
</evidence>
<dbReference type="Gene3D" id="3.40.33.10">
    <property type="entry name" value="CAP"/>
    <property type="match status" value="1"/>
</dbReference>
<organism evidence="3 4">
    <name type="scientific">Accipiter nisus</name>
    <name type="common">Eurasian sparrowhawk</name>
    <dbReference type="NCBI Taxonomy" id="211598"/>
    <lineage>
        <taxon>Eukaryota</taxon>
        <taxon>Metazoa</taxon>
        <taxon>Chordata</taxon>
        <taxon>Craniata</taxon>
        <taxon>Vertebrata</taxon>
        <taxon>Euteleostomi</taxon>
        <taxon>Archelosauria</taxon>
        <taxon>Archosauria</taxon>
        <taxon>Dinosauria</taxon>
        <taxon>Saurischia</taxon>
        <taxon>Theropoda</taxon>
        <taxon>Coelurosauria</taxon>
        <taxon>Aves</taxon>
        <taxon>Neognathae</taxon>
        <taxon>Neoaves</taxon>
        <taxon>Telluraves</taxon>
        <taxon>Accipitrimorphae</taxon>
        <taxon>Accipitriformes</taxon>
        <taxon>Accipitridae</taxon>
        <taxon>Accipitrinae</taxon>
        <taxon>Accipiter</taxon>
    </lineage>
</organism>
<evidence type="ECO:0000313" key="3">
    <source>
        <dbReference type="Ensembl" id="ENSANIP00000004151.1"/>
    </source>
</evidence>
<dbReference type="SUPFAM" id="SSF55797">
    <property type="entry name" value="PR-1-like"/>
    <property type="match status" value="1"/>
</dbReference>
<protein>
    <recommendedName>
        <fullName evidence="2">SCP domain-containing protein</fullName>
    </recommendedName>
</protein>
<keyword evidence="1" id="KW-0812">Transmembrane</keyword>
<dbReference type="Ensembl" id="ENSANIT00000004287.1">
    <property type="protein sequence ID" value="ENSANIP00000004151.1"/>
    <property type="gene ID" value="ENSANIG00000002812.1"/>
</dbReference>
<dbReference type="PANTHER" id="PTHR10334">
    <property type="entry name" value="CYSTEINE-RICH SECRETORY PROTEIN-RELATED"/>
    <property type="match status" value="1"/>
</dbReference>
<evidence type="ECO:0000256" key="1">
    <source>
        <dbReference type="SAM" id="Phobius"/>
    </source>
</evidence>
<dbReference type="SMART" id="SM00198">
    <property type="entry name" value="SCP"/>
    <property type="match status" value="1"/>
</dbReference>
<accession>A0A8B9M8I3</accession>
<name>A0A8B9M8I3_9AVES</name>
<sequence length="171" mass="19689">VISFPKRHLGLFPIHYLTNLIGFCAFMEACVRVHNELRAKVQPAAGNMRYVTWDAALARTARAWANKCIFEHNVYSSQKHQCHPNFTSIGENIWVGSHQAFYVADAIKSWYNEVRFYTFAVQKCTKVCGHYIQVRVIFEHFCLGLFAPLLCVFSLISPQVLILVLCPWFCL</sequence>
<dbReference type="Proteomes" id="UP000694541">
    <property type="component" value="Unplaced"/>
</dbReference>
<keyword evidence="1" id="KW-1133">Transmembrane helix</keyword>